<dbReference type="InterPro" id="IPR020904">
    <property type="entry name" value="Sc_DH/Rdtase_CS"/>
</dbReference>
<dbReference type="NCBIfam" id="TIGR01829">
    <property type="entry name" value="AcAcCoA_reduct"/>
    <property type="match status" value="1"/>
</dbReference>
<dbReference type="NCBIfam" id="NF009466">
    <property type="entry name" value="PRK12826.1-2"/>
    <property type="match status" value="1"/>
</dbReference>
<keyword evidence="6" id="KW-1185">Reference proteome</keyword>
<dbReference type="InterPro" id="IPR011283">
    <property type="entry name" value="Acetoacetyl-CoA_reductase"/>
</dbReference>
<accession>A0A317CDY6</accession>
<dbReference type="FunFam" id="3.40.50.720:FF:000173">
    <property type="entry name" value="3-oxoacyl-[acyl-carrier protein] reductase"/>
    <property type="match status" value="1"/>
</dbReference>
<evidence type="ECO:0000256" key="2">
    <source>
        <dbReference type="ARBA" id="ARBA00023002"/>
    </source>
</evidence>
<dbReference type="InterPro" id="IPR002347">
    <property type="entry name" value="SDR_fam"/>
</dbReference>
<dbReference type="Pfam" id="PF00106">
    <property type="entry name" value="adh_short"/>
    <property type="match status" value="1"/>
</dbReference>
<keyword evidence="2 5" id="KW-0560">Oxidoreductase</keyword>
<dbReference type="GO" id="GO:0032787">
    <property type="term" value="P:monocarboxylic acid metabolic process"/>
    <property type="evidence" value="ECO:0007669"/>
    <property type="project" value="UniProtKB-ARBA"/>
</dbReference>
<evidence type="ECO:0000313" key="5">
    <source>
        <dbReference type="EMBL" id="PWQ94342.1"/>
    </source>
</evidence>
<dbReference type="OrthoDB" id="9804774at2"/>
<dbReference type="AlphaFoldDB" id="A0A317CDY6"/>
<dbReference type="PRINTS" id="PR00080">
    <property type="entry name" value="SDRFAMILY"/>
</dbReference>
<proteinExistence type="inferred from homology"/>
<dbReference type="InterPro" id="IPR050259">
    <property type="entry name" value="SDR"/>
</dbReference>
<dbReference type="PANTHER" id="PTHR42879">
    <property type="entry name" value="3-OXOACYL-(ACYL-CARRIER-PROTEIN) REDUCTASE"/>
    <property type="match status" value="1"/>
</dbReference>
<evidence type="ECO:0000313" key="6">
    <source>
        <dbReference type="Proteomes" id="UP000245539"/>
    </source>
</evidence>
<organism evidence="5 6">
    <name type="scientific">Leucothrix pacifica</name>
    <dbReference type="NCBI Taxonomy" id="1247513"/>
    <lineage>
        <taxon>Bacteria</taxon>
        <taxon>Pseudomonadati</taxon>
        <taxon>Pseudomonadota</taxon>
        <taxon>Gammaproteobacteria</taxon>
        <taxon>Thiotrichales</taxon>
        <taxon>Thiotrichaceae</taxon>
        <taxon>Leucothrix</taxon>
    </lineage>
</organism>
<feature type="domain" description="Ketoreductase" evidence="4">
    <location>
        <begin position="5"/>
        <end position="186"/>
    </location>
</feature>
<dbReference type="CDD" id="cd05333">
    <property type="entry name" value="BKR_SDR_c"/>
    <property type="match status" value="1"/>
</dbReference>
<dbReference type="PANTHER" id="PTHR42879:SF2">
    <property type="entry name" value="3-OXOACYL-[ACYL-CARRIER-PROTEIN] REDUCTASE FABG"/>
    <property type="match status" value="1"/>
</dbReference>
<dbReference type="NCBIfam" id="NF009464">
    <property type="entry name" value="PRK12824.1"/>
    <property type="match status" value="1"/>
</dbReference>
<dbReference type="PRINTS" id="PR00081">
    <property type="entry name" value="GDHRDH"/>
</dbReference>
<reference evidence="5 6" key="1">
    <citation type="submission" date="2018-05" db="EMBL/GenBank/DDBJ databases">
        <title>Leucothrix arctica sp. nov., isolated from Arctic seawater.</title>
        <authorList>
            <person name="Choi A."/>
            <person name="Baek K."/>
        </authorList>
    </citation>
    <scope>NUCLEOTIDE SEQUENCE [LARGE SCALE GENOMIC DNA]</scope>
    <source>
        <strain evidence="5 6">JCM 18388</strain>
    </source>
</reference>
<dbReference type="EC" id="1.1.1.36" evidence="5"/>
<dbReference type="Gene3D" id="3.40.50.720">
    <property type="entry name" value="NAD(P)-binding Rossmann-like Domain"/>
    <property type="match status" value="1"/>
</dbReference>
<name>A0A317CDY6_9GAMM</name>
<sequence>MNEKRIALVTGGNGGIGESICMALVNKGCTVIAGYYPADKENAEKWQAEMKRDGYEIILAAADVADFEQTQQMVANVEESVGPIDILVNCAGITRDASLKKMEYSAWEAVIDTNLTSAFNVTKPVMIGMMERGFGRVVNISSVNGQRGQFGQPNYSAAKAGLHGFTMATAREGARKGVTVNTVSPGYVATAMTEAMPEKVLEAIIGEVPMGRMAKPAEIAQAVAWLTDDNSAYVTGANIPVNGGLFMSF</sequence>
<comment type="caution">
    <text evidence="5">The sequence shown here is derived from an EMBL/GenBank/DDBJ whole genome shotgun (WGS) entry which is preliminary data.</text>
</comment>
<dbReference type="InterPro" id="IPR036291">
    <property type="entry name" value="NAD(P)-bd_dom_sf"/>
</dbReference>
<dbReference type="SUPFAM" id="SSF51735">
    <property type="entry name" value="NAD(P)-binding Rossmann-fold domains"/>
    <property type="match status" value="1"/>
</dbReference>
<dbReference type="RefSeq" id="WP_109838871.1">
    <property type="nucleotide sequence ID" value="NZ_QGKM01000056.1"/>
</dbReference>
<dbReference type="Proteomes" id="UP000245539">
    <property type="component" value="Unassembled WGS sequence"/>
</dbReference>
<dbReference type="GO" id="GO:0018454">
    <property type="term" value="F:acetoacetyl-CoA reductase activity"/>
    <property type="evidence" value="ECO:0007669"/>
    <property type="project" value="UniProtKB-EC"/>
</dbReference>
<dbReference type="PROSITE" id="PS00061">
    <property type="entry name" value="ADH_SHORT"/>
    <property type="match status" value="1"/>
</dbReference>
<gene>
    <name evidence="5" type="ORF">DKW60_17045</name>
</gene>
<dbReference type="SMART" id="SM00822">
    <property type="entry name" value="PKS_KR"/>
    <property type="match status" value="1"/>
</dbReference>
<protein>
    <submittedName>
        <fullName evidence="5">Acetoacetyl-CoA reductase</fullName>
        <ecNumber evidence="5">1.1.1.36</ecNumber>
    </submittedName>
</protein>
<evidence type="ECO:0000259" key="4">
    <source>
        <dbReference type="SMART" id="SM00822"/>
    </source>
</evidence>
<dbReference type="GO" id="GO:0042619">
    <property type="term" value="P:poly-hydroxybutyrate biosynthetic process"/>
    <property type="evidence" value="ECO:0007669"/>
    <property type="project" value="InterPro"/>
</dbReference>
<dbReference type="GO" id="GO:0005737">
    <property type="term" value="C:cytoplasm"/>
    <property type="evidence" value="ECO:0007669"/>
    <property type="project" value="InterPro"/>
</dbReference>
<evidence type="ECO:0000256" key="1">
    <source>
        <dbReference type="ARBA" id="ARBA00006484"/>
    </source>
</evidence>
<dbReference type="InterPro" id="IPR057326">
    <property type="entry name" value="KR_dom"/>
</dbReference>
<comment type="similarity">
    <text evidence="1 3">Belongs to the short-chain dehydrogenases/reductases (SDR) family.</text>
</comment>
<dbReference type="EMBL" id="QGKM01000056">
    <property type="protein sequence ID" value="PWQ94342.1"/>
    <property type="molecule type" value="Genomic_DNA"/>
</dbReference>
<evidence type="ECO:0000256" key="3">
    <source>
        <dbReference type="RuleBase" id="RU000363"/>
    </source>
</evidence>